<organism evidence="1">
    <name type="scientific">bioreactor metagenome</name>
    <dbReference type="NCBI Taxonomy" id="1076179"/>
    <lineage>
        <taxon>unclassified sequences</taxon>
        <taxon>metagenomes</taxon>
        <taxon>ecological metagenomes</taxon>
    </lineage>
</organism>
<sequence>MDPDRDSPAVVLHRNGIVRVQGHGDFVREAVGGFVHGVIQYLP</sequence>
<protein>
    <submittedName>
        <fullName evidence="1">Uncharacterized protein</fullName>
    </submittedName>
</protein>
<proteinExistence type="predicted"/>
<comment type="caution">
    <text evidence="1">The sequence shown here is derived from an EMBL/GenBank/DDBJ whole genome shotgun (WGS) entry which is preliminary data.</text>
</comment>
<name>A0A645FIG7_9ZZZZ</name>
<accession>A0A645FIG7</accession>
<dbReference type="EMBL" id="VSSQ01059819">
    <property type="protein sequence ID" value="MPN13322.1"/>
    <property type="molecule type" value="Genomic_DNA"/>
</dbReference>
<gene>
    <name evidence="1" type="ORF">SDC9_160643</name>
</gene>
<dbReference type="AlphaFoldDB" id="A0A645FIG7"/>
<evidence type="ECO:0000313" key="1">
    <source>
        <dbReference type="EMBL" id="MPN13322.1"/>
    </source>
</evidence>
<reference evidence="1" key="1">
    <citation type="submission" date="2019-08" db="EMBL/GenBank/DDBJ databases">
        <authorList>
            <person name="Kucharzyk K."/>
            <person name="Murdoch R.W."/>
            <person name="Higgins S."/>
            <person name="Loffler F."/>
        </authorList>
    </citation>
    <scope>NUCLEOTIDE SEQUENCE</scope>
</reference>